<accession>A0A4R6IZK9</accession>
<dbReference type="Proteomes" id="UP000295741">
    <property type="component" value="Unassembled WGS sequence"/>
</dbReference>
<organism evidence="2 3">
    <name type="scientific">Sediminibacterium goheungense</name>
    <dbReference type="NCBI Taxonomy" id="1086393"/>
    <lineage>
        <taxon>Bacteria</taxon>
        <taxon>Pseudomonadati</taxon>
        <taxon>Bacteroidota</taxon>
        <taxon>Chitinophagia</taxon>
        <taxon>Chitinophagales</taxon>
        <taxon>Chitinophagaceae</taxon>
        <taxon>Sediminibacterium</taxon>
    </lineage>
</organism>
<name>A0A4R6IZK9_9BACT</name>
<sequence length="68" mass="7893">MNKDRPTGSVFQYAAMASQWIIVLVTTVYFGKWLDEKWAFKKAFLIWLLPLLSLAGLMLKLIRDTSKK</sequence>
<reference evidence="2 3" key="1">
    <citation type="submission" date="2019-03" db="EMBL/GenBank/DDBJ databases">
        <title>Genomic Encyclopedia of Archaeal and Bacterial Type Strains, Phase II (KMG-II): from individual species to whole genera.</title>
        <authorList>
            <person name="Goeker M."/>
        </authorList>
    </citation>
    <scope>NUCLEOTIDE SEQUENCE [LARGE SCALE GENOMIC DNA]</scope>
    <source>
        <strain evidence="2 3">DSM 28323</strain>
    </source>
</reference>
<protein>
    <submittedName>
        <fullName evidence="2">Uncharacterized protein</fullName>
    </submittedName>
</protein>
<keyword evidence="3" id="KW-1185">Reference proteome</keyword>
<keyword evidence="1" id="KW-0812">Transmembrane</keyword>
<evidence type="ECO:0000313" key="3">
    <source>
        <dbReference type="Proteomes" id="UP000295741"/>
    </source>
</evidence>
<feature type="transmembrane region" description="Helical" evidence="1">
    <location>
        <begin position="43"/>
        <end position="62"/>
    </location>
</feature>
<dbReference type="RefSeq" id="WP_133472890.1">
    <property type="nucleotide sequence ID" value="NZ_SNWP01000010.1"/>
</dbReference>
<feature type="transmembrane region" description="Helical" evidence="1">
    <location>
        <begin position="12"/>
        <end position="31"/>
    </location>
</feature>
<evidence type="ECO:0000256" key="1">
    <source>
        <dbReference type="SAM" id="Phobius"/>
    </source>
</evidence>
<proteinExistence type="predicted"/>
<keyword evidence="1" id="KW-0472">Membrane</keyword>
<keyword evidence="1" id="KW-1133">Transmembrane helix</keyword>
<comment type="caution">
    <text evidence="2">The sequence shown here is derived from an EMBL/GenBank/DDBJ whole genome shotgun (WGS) entry which is preliminary data.</text>
</comment>
<evidence type="ECO:0000313" key="2">
    <source>
        <dbReference type="EMBL" id="TDO28339.1"/>
    </source>
</evidence>
<dbReference type="AlphaFoldDB" id="A0A4R6IZK9"/>
<dbReference type="EMBL" id="SNWP01000010">
    <property type="protein sequence ID" value="TDO28339.1"/>
    <property type="molecule type" value="Genomic_DNA"/>
</dbReference>
<gene>
    <name evidence="2" type="ORF">BC659_0402</name>
</gene>